<keyword evidence="7" id="KW-0472">Membrane</keyword>
<dbReference type="OrthoDB" id="674604at2759"/>
<keyword evidence="4" id="KW-0677">Repeat</keyword>
<protein>
    <recommendedName>
        <fullName evidence="9">Nephrocystin 3-like N-terminal domain-containing protein</fullName>
    </recommendedName>
</protein>
<feature type="domain" description="Nephrocystin 3-like N-terminal" evidence="9">
    <location>
        <begin position="329"/>
        <end position="489"/>
    </location>
</feature>
<evidence type="ECO:0000313" key="10">
    <source>
        <dbReference type="EMBL" id="RDW64642.1"/>
    </source>
</evidence>
<evidence type="ECO:0000256" key="7">
    <source>
        <dbReference type="ARBA" id="ARBA00023136"/>
    </source>
</evidence>
<evidence type="ECO:0000256" key="1">
    <source>
        <dbReference type="ARBA" id="ARBA00004173"/>
    </source>
</evidence>
<dbReference type="SUPFAM" id="SSF52540">
    <property type="entry name" value="P-loop containing nucleoside triphosphate hydrolases"/>
    <property type="match status" value="1"/>
</dbReference>
<dbReference type="PANTHER" id="PTHR48182:SF2">
    <property type="entry name" value="PROTEIN SERAC1"/>
    <property type="match status" value="1"/>
</dbReference>
<keyword evidence="6" id="KW-0496">Mitochondrion</keyword>
<feature type="signal peptide" evidence="8">
    <location>
        <begin position="1"/>
        <end position="16"/>
    </location>
</feature>
<evidence type="ECO:0000256" key="2">
    <source>
        <dbReference type="ARBA" id="ARBA00004240"/>
    </source>
</evidence>
<organism evidence="10 11">
    <name type="scientific">Coleophoma cylindrospora</name>
    <dbReference type="NCBI Taxonomy" id="1849047"/>
    <lineage>
        <taxon>Eukaryota</taxon>
        <taxon>Fungi</taxon>
        <taxon>Dikarya</taxon>
        <taxon>Ascomycota</taxon>
        <taxon>Pezizomycotina</taxon>
        <taxon>Leotiomycetes</taxon>
        <taxon>Helotiales</taxon>
        <taxon>Dermateaceae</taxon>
        <taxon>Coleophoma</taxon>
    </lineage>
</organism>
<dbReference type="InterPro" id="IPR056884">
    <property type="entry name" value="NPHP3-like_N"/>
</dbReference>
<comment type="caution">
    <text evidence="10">The sequence shown here is derived from an EMBL/GenBank/DDBJ whole genome shotgun (WGS) entry which is preliminary data.</text>
</comment>
<keyword evidence="5" id="KW-0256">Endoplasmic reticulum</keyword>
<dbReference type="GO" id="GO:0005783">
    <property type="term" value="C:endoplasmic reticulum"/>
    <property type="evidence" value="ECO:0007669"/>
    <property type="project" value="UniProtKB-SubCell"/>
</dbReference>
<proteinExistence type="predicted"/>
<accession>A0A3D8QS75</accession>
<dbReference type="InterPro" id="IPR052374">
    <property type="entry name" value="SERAC1"/>
</dbReference>
<gene>
    <name evidence="10" type="ORF">BP6252_10293</name>
</gene>
<evidence type="ECO:0000259" key="9">
    <source>
        <dbReference type="Pfam" id="PF24883"/>
    </source>
</evidence>
<evidence type="ECO:0000256" key="5">
    <source>
        <dbReference type="ARBA" id="ARBA00022824"/>
    </source>
</evidence>
<comment type="subcellular location">
    <subcellularLocation>
        <location evidence="2">Endoplasmic reticulum</location>
    </subcellularLocation>
    <subcellularLocation>
        <location evidence="3">Membrane</location>
    </subcellularLocation>
    <subcellularLocation>
        <location evidence="1">Mitochondrion</location>
    </subcellularLocation>
</comment>
<dbReference type="Gene3D" id="3.40.50.300">
    <property type="entry name" value="P-loop containing nucleotide triphosphate hydrolases"/>
    <property type="match status" value="1"/>
</dbReference>
<dbReference type="EMBL" id="PDLM01000012">
    <property type="protein sequence ID" value="RDW64642.1"/>
    <property type="molecule type" value="Genomic_DNA"/>
</dbReference>
<evidence type="ECO:0000256" key="6">
    <source>
        <dbReference type="ARBA" id="ARBA00023128"/>
    </source>
</evidence>
<sequence>MGWIYWAVSLLFKVLSSLFPKTIVKVLRRSPKGADGIGVLSDLDNPDFEIVAVYGLGAHPEYSWTREIPTVLGNPPDPPRIHLLNDLLKPDFPTARILSFAHNSDWLVDAPVKTGQMIGDRLLQQLKSHRSDHRALCKPGAEEIFDDTSGIIFLGTPHQGSPVSLTGAIVTLLTGFLGSDNTLLLSLRNHQPHLSNLEDRFGECMRDKESRREATKVFSFYELKPTYLLKCLPIGIVVTRDSARGYTAEHIGIDTDHSGLNKSMRDDQLYQELKKAVKRLRPTGEPTLNGNQKFVVERLNVVRGAAFNTHAHEHEAICYPDTRVNLLRDINEWVRNPDCKPIFWLQGAAGTGKSTISRTLAAELDTGYIGASFFFKRGDGDRGKVAGLFTTIAGQIVRQLPVLAQHVRNAIEVDSGIADKPMKEQFNELILQPLMKTSRDQKHLSKTVVVIIDALDECDHLEDAINILHILSRAKDLRDIHLRFFVTSRPELPIQLGFKKINDNYTNLVLHDVPKPDIEHDILIFLKFRLEKFRNNFNKIATSKSQTLPEDWPGQNNIQSLVKMATPLFISAAINCRLIEDTRQAGSPNDRLEKIVEYQNRTDYGATYLPTLNQMLMGLNSSSKKAIIKEFAEVVGSTVILASPLSTVSTARFLGVST</sequence>
<feature type="chain" id="PRO_5017735994" description="Nephrocystin 3-like N-terminal domain-containing protein" evidence="8">
    <location>
        <begin position="17"/>
        <end position="658"/>
    </location>
</feature>
<dbReference type="Pfam" id="PF24883">
    <property type="entry name" value="NPHP3_N"/>
    <property type="match status" value="1"/>
</dbReference>
<keyword evidence="11" id="KW-1185">Reference proteome</keyword>
<dbReference type="GO" id="GO:0005739">
    <property type="term" value="C:mitochondrion"/>
    <property type="evidence" value="ECO:0007669"/>
    <property type="project" value="UniProtKB-SubCell"/>
</dbReference>
<reference evidence="10 11" key="1">
    <citation type="journal article" date="2018" name="IMA Fungus">
        <title>IMA Genome-F 9: Draft genome sequence of Annulohypoxylon stygium, Aspergillus mulundensis, Berkeleyomyces basicola (syn. Thielaviopsis basicola), Ceratocystis smalleyi, two Cercospora beticola strains, Coleophoma cylindrospora, Fusarium fracticaudum, Phialophora cf. hyalina, and Morchella septimelata.</title>
        <authorList>
            <person name="Wingfield B.D."/>
            <person name="Bills G.F."/>
            <person name="Dong Y."/>
            <person name="Huang W."/>
            <person name="Nel W.J."/>
            <person name="Swalarsk-Parry B.S."/>
            <person name="Vaghefi N."/>
            <person name="Wilken P.M."/>
            <person name="An Z."/>
            <person name="de Beer Z.W."/>
            <person name="De Vos L."/>
            <person name="Chen L."/>
            <person name="Duong T.A."/>
            <person name="Gao Y."/>
            <person name="Hammerbacher A."/>
            <person name="Kikkert J.R."/>
            <person name="Li Y."/>
            <person name="Li H."/>
            <person name="Li K."/>
            <person name="Li Q."/>
            <person name="Liu X."/>
            <person name="Ma X."/>
            <person name="Naidoo K."/>
            <person name="Pethybridge S.J."/>
            <person name="Sun J."/>
            <person name="Steenkamp E.T."/>
            <person name="van der Nest M.A."/>
            <person name="van Wyk S."/>
            <person name="Wingfield M.J."/>
            <person name="Xiong C."/>
            <person name="Yue Q."/>
            <person name="Zhang X."/>
        </authorList>
    </citation>
    <scope>NUCLEOTIDE SEQUENCE [LARGE SCALE GENOMIC DNA]</scope>
    <source>
        <strain evidence="10 11">BP6252</strain>
    </source>
</reference>
<dbReference type="GO" id="GO:0016020">
    <property type="term" value="C:membrane"/>
    <property type="evidence" value="ECO:0007669"/>
    <property type="project" value="UniProtKB-SubCell"/>
</dbReference>
<evidence type="ECO:0000256" key="3">
    <source>
        <dbReference type="ARBA" id="ARBA00004370"/>
    </source>
</evidence>
<evidence type="ECO:0000313" key="11">
    <source>
        <dbReference type="Proteomes" id="UP000256645"/>
    </source>
</evidence>
<dbReference type="AlphaFoldDB" id="A0A3D8QS75"/>
<name>A0A3D8QS75_9HELO</name>
<evidence type="ECO:0000256" key="8">
    <source>
        <dbReference type="SAM" id="SignalP"/>
    </source>
</evidence>
<dbReference type="PANTHER" id="PTHR48182">
    <property type="entry name" value="PROTEIN SERAC1"/>
    <property type="match status" value="1"/>
</dbReference>
<dbReference type="InterPro" id="IPR027417">
    <property type="entry name" value="P-loop_NTPase"/>
</dbReference>
<dbReference type="Proteomes" id="UP000256645">
    <property type="component" value="Unassembled WGS sequence"/>
</dbReference>
<keyword evidence="8" id="KW-0732">Signal</keyword>
<evidence type="ECO:0000256" key="4">
    <source>
        <dbReference type="ARBA" id="ARBA00022737"/>
    </source>
</evidence>